<evidence type="ECO:0000256" key="4">
    <source>
        <dbReference type="ARBA" id="ARBA00022679"/>
    </source>
</evidence>
<dbReference type="EC" id="2.7.13.3" evidence="2"/>
<feature type="modified residue" description="4-aspartylphosphate" evidence="7">
    <location>
        <position position="82"/>
    </location>
</feature>
<dbReference type="SMART" id="SM00387">
    <property type="entry name" value="HATPase_c"/>
    <property type="match status" value="1"/>
</dbReference>
<dbReference type="InterPro" id="IPR036890">
    <property type="entry name" value="HATPase_C_sf"/>
</dbReference>
<accession>A0A364P0G1</accession>
<evidence type="ECO:0000256" key="6">
    <source>
        <dbReference type="ARBA" id="ARBA00023012"/>
    </source>
</evidence>
<dbReference type="PRINTS" id="PR00344">
    <property type="entry name" value="BCTRLSENSOR"/>
</dbReference>
<dbReference type="Proteomes" id="UP000251075">
    <property type="component" value="Unassembled WGS sequence"/>
</dbReference>
<evidence type="ECO:0000256" key="3">
    <source>
        <dbReference type="ARBA" id="ARBA00022553"/>
    </source>
</evidence>
<comment type="catalytic activity">
    <reaction evidence="1">
        <text>ATP + protein L-histidine = ADP + protein N-phospho-L-histidine.</text>
        <dbReference type="EC" id="2.7.13.3"/>
    </reaction>
</comment>
<dbReference type="PROSITE" id="PS50110">
    <property type="entry name" value="RESPONSE_REGULATORY"/>
    <property type="match status" value="1"/>
</dbReference>
<dbReference type="Pfam" id="PF02518">
    <property type="entry name" value="HATPase_c"/>
    <property type="match status" value="1"/>
</dbReference>
<keyword evidence="6" id="KW-0902">Two-component regulatory system</keyword>
<keyword evidence="5 10" id="KW-0418">Kinase</keyword>
<dbReference type="Gene3D" id="3.40.50.2300">
    <property type="match status" value="1"/>
</dbReference>
<dbReference type="SUPFAM" id="SSF55874">
    <property type="entry name" value="ATPase domain of HSP90 chaperone/DNA topoisomerase II/histidine kinase"/>
    <property type="match status" value="1"/>
</dbReference>
<evidence type="ECO:0000259" key="8">
    <source>
        <dbReference type="PROSITE" id="PS50109"/>
    </source>
</evidence>
<dbReference type="Pfam" id="PF00072">
    <property type="entry name" value="Response_reg"/>
    <property type="match status" value="1"/>
</dbReference>
<dbReference type="AlphaFoldDB" id="A0A364P0G1"/>
<feature type="domain" description="Response regulatory" evidence="9">
    <location>
        <begin position="27"/>
        <end position="151"/>
    </location>
</feature>
<dbReference type="FunFam" id="3.30.565.10:FF:000006">
    <property type="entry name" value="Sensor histidine kinase WalK"/>
    <property type="match status" value="1"/>
</dbReference>
<dbReference type="RefSeq" id="WP_112142776.1">
    <property type="nucleotide sequence ID" value="NZ_PGTO01000003.1"/>
</dbReference>
<dbReference type="Gene3D" id="1.10.287.130">
    <property type="match status" value="1"/>
</dbReference>
<evidence type="ECO:0000256" key="5">
    <source>
        <dbReference type="ARBA" id="ARBA00022777"/>
    </source>
</evidence>
<dbReference type="PROSITE" id="PS50109">
    <property type="entry name" value="HIS_KIN"/>
    <property type="match status" value="1"/>
</dbReference>
<dbReference type="GO" id="GO:0000155">
    <property type="term" value="F:phosphorelay sensor kinase activity"/>
    <property type="evidence" value="ECO:0007669"/>
    <property type="project" value="InterPro"/>
</dbReference>
<keyword evidence="3 7" id="KW-0597">Phosphoprotein</keyword>
<keyword evidence="11" id="KW-1185">Reference proteome</keyword>
<evidence type="ECO:0000313" key="10">
    <source>
        <dbReference type="EMBL" id="RAU22793.1"/>
    </source>
</evidence>
<protein>
    <recommendedName>
        <fullName evidence="2">histidine kinase</fullName>
        <ecNumber evidence="2">2.7.13.3</ecNumber>
    </recommendedName>
</protein>
<dbReference type="InterPro" id="IPR050736">
    <property type="entry name" value="Sensor_HK_Regulatory"/>
</dbReference>
<evidence type="ECO:0000313" key="11">
    <source>
        <dbReference type="Proteomes" id="UP000251075"/>
    </source>
</evidence>
<name>A0A364P0G1_9PROT</name>
<dbReference type="SMART" id="SM00388">
    <property type="entry name" value="HisKA"/>
    <property type="match status" value="1"/>
</dbReference>
<keyword evidence="4" id="KW-0808">Transferase</keyword>
<dbReference type="CDD" id="cd00075">
    <property type="entry name" value="HATPase"/>
    <property type="match status" value="1"/>
</dbReference>
<evidence type="ECO:0000256" key="1">
    <source>
        <dbReference type="ARBA" id="ARBA00000085"/>
    </source>
</evidence>
<evidence type="ECO:0000256" key="2">
    <source>
        <dbReference type="ARBA" id="ARBA00012438"/>
    </source>
</evidence>
<sequence>MAGPRKLALRDRGAPAAAKTKAVEPWPIMVVDDDEQVHEMTRVLLRDLEFEGRPFKCVSATSAAEAAAILDLAPEIPVILLDVVMETPDAGLRLVRHIRETLGNRSVRIILRTGQPGDAPEREVVLAYDINDYKSKAELTAQRMFTALVGALRAWRDITTIADLNKTLAELNVSLEQRVADRTRQLEESGQALARSKQRAETALARETEAKTQLRQFLSMVSHEFRTPLAIIDSSAQMLRLRAEQGDPAALPRIDTIRGGVQRLLGLIDTCLADEQLDSGRIVLHEKVFDLAPMIEVTLSHHRVATPTHKYIAQLKGPLMVWGDPGMVALALNNLVGNAAKYSPSGGEVNVIGHHDGGDVAIQVIDQGIGIPDEDLPSIFERFHRATNARGIPGSGIGLHMVRQIVEMHGGSITVESEVARGSRFILRLRAPPGSGKEKTT</sequence>
<reference evidence="10 11" key="1">
    <citation type="submission" date="2017-11" db="EMBL/GenBank/DDBJ databases">
        <title>Draft genome sequence of magnetotactic bacterium Magnetospirillum kuznetsovii LBB-42.</title>
        <authorList>
            <person name="Grouzdev D.S."/>
            <person name="Rysina M.S."/>
            <person name="Baslerov R.V."/>
            <person name="Koziaeva V."/>
        </authorList>
    </citation>
    <scope>NUCLEOTIDE SEQUENCE [LARGE SCALE GENOMIC DNA]</scope>
    <source>
        <strain evidence="10 11">LBB-42</strain>
    </source>
</reference>
<organism evidence="10 11">
    <name type="scientific">Paramagnetospirillum kuznetsovii</name>
    <dbReference type="NCBI Taxonomy" id="2053833"/>
    <lineage>
        <taxon>Bacteria</taxon>
        <taxon>Pseudomonadati</taxon>
        <taxon>Pseudomonadota</taxon>
        <taxon>Alphaproteobacteria</taxon>
        <taxon>Rhodospirillales</taxon>
        <taxon>Magnetospirillaceae</taxon>
        <taxon>Paramagnetospirillum</taxon>
    </lineage>
</organism>
<dbReference type="InterPro" id="IPR004358">
    <property type="entry name" value="Sig_transdc_His_kin-like_C"/>
</dbReference>
<comment type="caution">
    <text evidence="10">The sequence shown here is derived from an EMBL/GenBank/DDBJ whole genome shotgun (WGS) entry which is preliminary data.</text>
</comment>
<dbReference type="Pfam" id="PF00512">
    <property type="entry name" value="HisKA"/>
    <property type="match status" value="1"/>
</dbReference>
<dbReference type="CDD" id="cd00082">
    <property type="entry name" value="HisKA"/>
    <property type="match status" value="1"/>
</dbReference>
<dbReference type="EMBL" id="PGTO01000003">
    <property type="protein sequence ID" value="RAU22793.1"/>
    <property type="molecule type" value="Genomic_DNA"/>
</dbReference>
<dbReference type="Gene3D" id="3.30.565.10">
    <property type="entry name" value="Histidine kinase-like ATPase, C-terminal domain"/>
    <property type="match status" value="1"/>
</dbReference>
<dbReference type="InterPro" id="IPR003661">
    <property type="entry name" value="HisK_dim/P_dom"/>
</dbReference>
<dbReference type="OrthoDB" id="7326651at2"/>
<dbReference type="InterPro" id="IPR005467">
    <property type="entry name" value="His_kinase_dom"/>
</dbReference>
<proteinExistence type="predicted"/>
<dbReference type="SUPFAM" id="SSF52172">
    <property type="entry name" value="CheY-like"/>
    <property type="match status" value="1"/>
</dbReference>
<dbReference type="InterPro" id="IPR003594">
    <property type="entry name" value="HATPase_dom"/>
</dbReference>
<evidence type="ECO:0000256" key="7">
    <source>
        <dbReference type="PROSITE-ProRule" id="PRU00169"/>
    </source>
</evidence>
<dbReference type="SUPFAM" id="SSF47384">
    <property type="entry name" value="Homodimeric domain of signal transducing histidine kinase"/>
    <property type="match status" value="1"/>
</dbReference>
<evidence type="ECO:0000259" key="9">
    <source>
        <dbReference type="PROSITE" id="PS50110"/>
    </source>
</evidence>
<dbReference type="PANTHER" id="PTHR43711">
    <property type="entry name" value="TWO-COMPONENT HISTIDINE KINASE"/>
    <property type="match status" value="1"/>
</dbReference>
<dbReference type="InterPro" id="IPR036097">
    <property type="entry name" value="HisK_dim/P_sf"/>
</dbReference>
<gene>
    <name evidence="10" type="ORF">CU669_05220</name>
</gene>
<dbReference type="PANTHER" id="PTHR43711:SF1">
    <property type="entry name" value="HISTIDINE KINASE 1"/>
    <property type="match status" value="1"/>
</dbReference>
<dbReference type="InterPro" id="IPR011006">
    <property type="entry name" value="CheY-like_superfamily"/>
</dbReference>
<dbReference type="InterPro" id="IPR001789">
    <property type="entry name" value="Sig_transdc_resp-reg_receiver"/>
</dbReference>
<feature type="domain" description="Histidine kinase" evidence="8">
    <location>
        <begin position="220"/>
        <end position="433"/>
    </location>
</feature>